<evidence type="ECO:0000313" key="4">
    <source>
        <dbReference type="Proteomes" id="UP000015101"/>
    </source>
</evidence>
<dbReference type="Proteomes" id="UP000015101">
    <property type="component" value="Unassembled WGS sequence"/>
</dbReference>
<evidence type="ECO:0000313" key="2">
    <source>
        <dbReference type="EMBL" id="ESN91642.1"/>
    </source>
</evidence>
<dbReference type="RefSeq" id="XP_009030466.1">
    <property type="nucleotide sequence ID" value="XM_009032218.1"/>
</dbReference>
<dbReference type="KEGG" id="hro:HELRODRAFT_165695"/>
<reference evidence="2 4" key="2">
    <citation type="journal article" date="2013" name="Nature">
        <title>Insights into bilaterian evolution from three spiralian genomes.</title>
        <authorList>
            <person name="Simakov O."/>
            <person name="Marletaz F."/>
            <person name="Cho S.J."/>
            <person name="Edsinger-Gonzales E."/>
            <person name="Havlak P."/>
            <person name="Hellsten U."/>
            <person name="Kuo D.H."/>
            <person name="Larsson T."/>
            <person name="Lv J."/>
            <person name="Arendt D."/>
            <person name="Savage R."/>
            <person name="Osoegawa K."/>
            <person name="de Jong P."/>
            <person name="Grimwood J."/>
            <person name="Chapman J.A."/>
            <person name="Shapiro H."/>
            <person name="Aerts A."/>
            <person name="Otillar R.P."/>
            <person name="Terry A.Y."/>
            <person name="Boore J.L."/>
            <person name="Grigoriev I.V."/>
            <person name="Lindberg D.R."/>
            <person name="Seaver E.C."/>
            <person name="Weisblat D.A."/>
            <person name="Putnam N.H."/>
            <person name="Rokhsar D.S."/>
        </authorList>
    </citation>
    <scope>NUCLEOTIDE SEQUENCE</scope>
</reference>
<sequence>MESKSKAKENGRLMTELSMVELSSSSDDNDDKNEPNTAASGKAAFKITEETFKRNPVELKKYRNVFELSSDFSKLIKVNEDLLENKSNKSVKRAPDRFASYKKGSRSTKEEASRLFPKN</sequence>
<dbReference type="EMBL" id="AMQM01002151">
    <property type="status" value="NOT_ANNOTATED_CDS"/>
    <property type="molecule type" value="Genomic_DNA"/>
</dbReference>
<dbReference type="HOGENOM" id="CLU_2064011_0_0_1"/>
<proteinExistence type="predicted"/>
<feature type="region of interest" description="Disordered" evidence="1">
    <location>
        <begin position="1"/>
        <end position="44"/>
    </location>
</feature>
<feature type="compositionally biased region" description="Basic and acidic residues" evidence="1">
    <location>
        <begin position="1"/>
        <end position="11"/>
    </location>
</feature>
<dbReference type="GeneID" id="20201164"/>
<dbReference type="EMBL" id="KB097700">
    <property type="protein sequence ID" value="ESN91642.1"/>
    <property type="molecule type" value="Genomic_DNA"/>
</dbReference>
<keyword evidence="4" id="KW-1185">Reference proteome</keyword>
<accession>T1EX64</accession>
<reference evidence="3" key="3">
    <citation type="submission" date="2015-06" db="UniProtKB">
        <authorList>
            <consortium name="EnsemblMetazoa"/>
        </authorList>
    </citation>
    <scope>IDENTIFICATION</scope>
</reference>
<evidence type="ECO:0000256" key="1">
    <source>
        <dbReference type="SAM" id="MobiDB-lite"/>
    </source>
</evidence>
<gene>
    <name evidence="3" type="primary">20201164</name>
    <name evidence="2" type="ORF">HELRODRAFT_165695</name>
</gene>
<evidence type="ECO:0000313" key="3">
    <source>
        <dbReference type="EnsemblMetazoa" id="HelroP165695"/>
    </source>
</evidence>
<protein>
    <submittedName>
        <fullName evidence="2 3">Uncharacterized protein</fullName>
    </submittedName>
</protein>
<dbReference type="EnsemblMetazoa" id="HelroT165695">
    <property type="protein sequence ID" value="HelroP165695"/>
    <property type="gene ID" value="HelroG165695"/>
</dbReference>
<name>T1EX64_HELRO</name>
<dbReference type="AlphaFoldDB" id="T1EX64"/>
<organism evidence="3 4">
    <name type="scientific">Helobdella robusta</name>
    <name type="common">Californian leech</name>
    <dbReference type="NCBI Taxonomy" id="6412"/>
    <lineage>
        <taxon>Eukaryota</taxon>
        <taxon>Metazoa</taxon>
        <taxon>Spiralia</taxon>
        <taxon>Lophotrochozoa</taxon>
        <taxon>Annelida</taxon>
        <taxon>Clitellata</taxon>
        <taxon>Hirudinea</taxon>
        <taxon>Rhynchobdellida</taxon>
        <taxon>Glossiphoniidae</taxon>
        <taxon>Helobdella</taxon>
    </lineage>
</organism>
<dbReference type="CTD" id="20201164"/>
<reference evidence="4" key="1">
    <citation type="submission" date="2012-12" db="EMBL/GenBank/DDBJ databases">
        <authorList>
            <person name="Hellsten U."/>
            <person name="Grimwood J."/>
            <person name="Chapman J.A."/>
            <person name="Shapiro H."/>
            <person name="Aerts A."/>
            <person name="Otillar R.P."/>
            <person name="Terry A.Y."/>
            <person name="Boore J.L."/>
            <person name="Simakov O."/>
            <person name="Marletaz F."/>
            <person name="Cho S.-J."/>
            <person name="Edsinger-Gonzales E."/>
            <person name="Havlak P."/>
            <person name="Kuo D.-H."/>
            <person name="Larsson T."/>
            <person name="Lv J."/>
            <person name="Arendt D."/>
            <person name="Savage R."/>
            <person name="Osoegawa K."/>
            <person name="de Jong P."/>
            <person name="Lindberg D.R."/>
            <person name="Seaver E.C."/>
            <person name="Weisblat D.A."/>
            <person name="Putnam N.H."/>
            <person name="Grigoriev I.V."/>
            <person name="Rokhsar D.S."/>
        </authorList>
    </citation>
    <scope>NUCLEOTIDE SEQUENCE</scope>
</reference>
<feature type="region of interest" description="Disordered" evidence="1">
    <location>
        <begin position="83"/>
        <end position="119"/>
    </location>
</feature>
<dbReference type="InParanoid" id="T1EX64"/>